<organism evidence="2">
    <name type="scientific">Echinococcus granulosus</name>
    <name type="common">Hydatid tapeworm</name>
    <dbReference type="NCBI Taxonomy" id="6210"/>
    <lineage>
        <taxon>Eukaryota</taxon>
        <taxon>Metazoa</taxon>
        <taxon>Spiralia</taxon>
        <taxon>Lophotrochozoa</taxon>
        <taxon>Platyhelminthes</taxon>
        <taxon>Cestoda</taxon>
        <taxon>Eucestoda</taxon>
        <taxon>Cyclophyllidea</taxon>
        <taxon>Taeniidae</taxon>
        <taxon>Echinococcus</taxon>
        <taxon>Echinococcus granulosus group</taxon>
    </lineage>
</organism>
<gene>
    <name evidence="2" type="ORF">EgrG_000231200</name>
</gene>
<dbReference type="WBParaSite" id="EgrG_000231200">
    <property type="protein sequence ID" value="EgrG_000231200"/>
    <property type="gene ID" value="EgrG_000231200"/>
</dbReference>
<name>A0A068WNP2_ECHGR</name>
<accession>A0A068WNP2</accession>
<evidence type="ECO:0000313" key="4">
    <source>
        <dbReference type="WBParaSite" id="EgrG_000231200"/>
    </source>
</evidence>
<reference evidence="2" key="2">
    <citation type="submission" date="2014-06" db="EMBL/GenBank/DDBJ databases">
        <authorList>
            <person name="Aslett M."/>
        </authorList>
    </citation>
    <scope>NUCLEOTIDE SEQUENCE</scope>
</reference>
<dbReference type="EMBL" id="LK028580">
    <property type="protein sequence ID" value="CDS20114.1"/>
    <property type="molecule type" value="Genomic_DNA"/>
</dbReference>
<protein>
    <submittedName>
        <fullName evidence="4">Transcriptional regulator</fullName>
    </submittedName>
</protein>
<sequence>MMHITQSRFFAAESGADSSTPTTKGKTKFQ</sequence>
<evidence type="ECO:0000313" key="2">
    <source>
        <dbReference type="EMBL" id="CDS20114.1"/>
    </source>
</evidence>
<evidence type="ECO:0000313" key="3">
    <source>
        <dbReference type="Proteomes" id="UP000492820"/>
    </source>
</evidence>
<dbReference type="AlphaFoldDB" id="A0A068WNP2"/>
<proteinExistence type="predicted"/>
<reference evidence="2 3" key="1">
    <citation type="journal article" date="2013" name="Nature">
        <title>The genomes of four tapeworm species reveal adaptations to parasitism.</title>
        <authorList>
            <person name="Tsai I.J."/>
            <person name="Zarowiecki M."/>
            <person name="Holroyd N."/>
            <person name="Garciarrubio A."/>
            <person name="Sanchez-Flores A."/>
            <person name="Brooks K.L."/>
            <person name="Tracey A."/>
            <person name="Bobes R.J."/>
            <person name="Fragoso G."/>
            <person name="Sciutto E."/>
            <person name="Aslett M."/>
            <person name="Beasley H."/>
            <person name="Bennett H.M."/>
            <person name="Cai J."/>
            <person name="Camicia F."/>
            <person name="Clark R."/>
            <person name="Cucher M."/>
            <person name="De Silva N."/>
            <person name="Day T.A."/>
            <person name="Deplazes P."/>
            <person name="Estrada K."/>
            <person name="Fernandez C."/>
            <person name="Holland P.W."/>
            <person name="Hou J."/>
            <person name="Hu S."/>
            <person name="Huckvale T."/>
            <person name="Hung S.S."/>
            <person name="Kamenetzky L."/>
            <person name="Keane J.A."/>
            <person name="Kiss F."/>
            <person name="Koziol U."/>
            <person name="Lambert O."/>
            <person name="Liu K."/>
            <person name="Luo X."/>
            <person name="Luo Y."/>
            <person name="Macchiaroli N."/>
            <person name="Nichol S."/>
            <person name="Paps J."/>
            <person name="Parkinson J."/>
            <person name="Pouchkina-Stantcheva N."/>
            <person name="Riddiford N."/>
            <person name="Rosenzvit M."/>
            <person name="Salinas G."/>
            <person name="Wasmuth J.D."/>
            <person name="Zamanian M."/>
            <person name="Zheng Y."/>
            <person name="Cai X."/>
            <person name="Soberon X."/>
            <person name="Olson P.D."/>
            <person name="Laclette J.P."/>
            <person name="Brehm K."/>
            <person name="Berriman M."/>
            <person name="Garciarrubio A."/>
            <person name="Bobes R.J."/>
            <person name="Fragoso G."/>
            <person name="Sanchez-Flores A."/>
            <person name="Estrada K."/>
            <person name="Cevallos M.A."/>
            <person name="Morett E."/>
            <person name="Gonzalez V."/>
            <person name="Portillo T."/>
            <person name="Ochoa-Leyva A."/>
            <person name="Jose M.V."/>
            <person name="Sciutto E."/>
            <person name="Landa A."/>
            <person name="Jimenez L."/>
            <person name="Valdes V."/>
            <person name="Carrero J.C."/>
            <person name="Larralde C."/>
            <person name="Morales-Montor J."/>
            <person name="Limon-Lason J."/>
            <person name="Soberon X."/>
            <person name="Laclette J.P."/>
        </authorList>
    </citation>
    <scope>NUCLEOTIDE SEQUENCE [LARGE SCALE GENOMIC DNA]</scope>
</reference>
<dbReference type="Proteomes" id="UP000492820">
    <property type="component" value="Unassembled WGS sequence"/>
</dbReference>
<reference evidence="4" key="3">
    <citation type="submission" date="2020-10" db="UniProtKB">
        <authorList>
            <consortium name="WormBaseParasite"/>
        </authorList>
    </citation>
    <scope>IDENTIFICATION</scope>
</reference>
<evidence type="ECO:0000256" key="1">
    <source>
        <dbReference type="SAM" id="MobiDB-lite"/>
    </source>
</evidence>
<feature type="region of interest" description="Disordered" evidence="1">
    <location>
        <begin position="1"/>
        <end position="30"/>
    </location>
</feature>